<dbReference type="PRINTS" id="PR00450">
    <property type="entry name" value="RECOVERIN"/>
</dbReference>
<feature type="domain" description="EF-hand" evidence="3">
    <location>
        <begin position="101"/>
        <end position="136"/>
    </location>
</feature>
<dbReference type="Gene3D" id="1.10.238.10">
    <property type="entry name" value="EF-hand"/>
    <property type="match status" value="1"/>
</dbReference>
<dbReference type="Proteomes" id="UP001470230">
    <property type="component" value="Unassembled WGS sequence"/>
</dbReference>
<evidence type="ECO:0000313" key="4">
    <source>
        <dbReference type="EMBL" id="KAK8838799.1"/>
    </source>
</evidence>
<dbReference type="PANTHER" id="PTHR23056">
    <property type="entry name" value="CALCINEURIN B"/>
    <property type="match status" value="1"/>
</dbReference>
<dbReference type="Pfam" id="PF13499">
    <property type="entry name" value="EF-hand_7"/>
    <property type="match status" value="1"/>
</dbReference>
<dbReference type="InterPro" id="IPR002048">
    <property type="entry name" value="EF_hand_dom"/>
</dbReference>
<comment type="caution">
    <text evidence="4">The sequence shown here is derived from an EMBL/GenBank/DDBJ whole genome shotgun (WGS) entry which is preliminary data.</text>
</comment>
<feature type="domain" description="EF-hand" evidence="3">
    <location>
        <begin position="64"/>
        <end position="99"/>
    </location>
</feature>
<dbReference type="PROSITE" id="PS50222">
    <property type="entry name" value="EF_HAND_2"/>
    <property type="match status" value="3"/>
</dbReference>
<dbReference type="CDD" id="cd00051">
    <property type="entry name" value="EFh"/>
    <property type="match status" value="2"/>
</dbReference>
<dbReference type="SMART" id="SM00054">
    <property type="entry name" value="EFh"/>
    <property type="match status" value="3"/>
</dbReference>
<name>A0ABR2GXY4_9EUKA</name>
<dbReference type="InterPro" id="IPR011992">
    <property type="entry name" value="EF-hand-dom_pair"/>
</dbReference>
<dbReference type="SUPFAM" id="SSF47473">
    <property type="entry name" value="EF-hand"/>
    <property type="match status" value="1"/>
</dbReference>
<keyword evidence="1" id="KW-0677">Repeat</keyword>
<evidence type="ECO:0000259" key="3">
    <source>
        <dbReference type="PROSITE" id="PS50222"/>
    </source>
</evidence>
<dbReference type="InterPro" id="IPR018247">
    <property type="entry name" value="EF_Hand_1_Ca_BS"/>
</dbReference>
<accession>A0ABR2GXY4</accession>
<feature type="domain" description="EF-hand" evidence="3">
    <location>
        <begin position="146"/>
        <end position="181"/>
    </location>
</feature>
<keyword evidence="2" id="KW-0106">Calcium</keyword>
<proteinExistence type="predicted"/>
<evidence type="ECO:0000256" key="1">
    <source>
        <dbReference type="ARBA" id="ARBA00022737"/>
    </source>
</evidence>
<keyword evidence="5" id="KW-1185">Reference proteome</keyword>
<gene>
    <name evidence="4" type="ORF">M9Y10_032838</name>
</gene>
<sequence length="195" mass="22010">MGNNNSKQAMPKLTNEMIAECVKISHFNEDEVKKLYKRFEIIAQSQIHDGVVDIGEFQQALGIESRGFAHRIFNAFDKNSSLTIEFKEFVNSLSVMCPKATVDEKAKFIFKVYDKNGDGDITKEELSEILEFSLSENKAVHLTPQQIEQVVNSTFKQFDNDKSGAITLDEFLKAANQNPSILNCVSLNYNTLMGE</sequence>
<evidence type="ECO:0000313" key="5">
    <source>
        <dbReference type="Proteomes" id="UP001470230"/>
    </source>
</evidence>
<reference evidence="4 5" key="1">
    <citation type="submission" date="2024-04" db="EMBL/GenBank/DDBJ databases">
        <title>Tritrichomonas musculus Genome.</title>
        <authorList>
            <person name="Alves-Ferreira E."/>
            <person name="Grigg M."/>
            <person name="Lorenzi H."/>
            <person name="Galac M."/>
        </authorList>
    </citation>
    <scope>NUCLEOTIDE SEQUENCE [LARGE SCALE GENOMIC DNA]</scope>
    <source>
        <strain evidence="4 5">EAF2021</strain>
    </source>
</reference>
<dbReference type="InterPro" id="IPR045198">
    <property type="entry name" value="CNBL1-10"/>
</dbReference>
<dbReference type="PROSITE" id="PS00018">
    <property type="entry name" value="EF_HAND_1"/>
    <property type="match status" value="2"/>
</dbReference>
<dbReference type="EMBL" id="JAPFFF010000054">
    <property type="protein sequence ID" value="KAK8838799.1"/>
    <property type="molecule type" value="Genomic_DNA"/>
</dbReference>
<protein>
    <recommendedName>
        <fullName evidence="3">EF-hand domain-containing protein</fullName>
    </recommendedName>
</protein>
<dbReference type="PANTHER" id="PTHR23056:SF110">
    <property type="entry name" value="CALMODULIN"/>
    <property type="match status" value="1"/>
</dbReference>
<organism evidence="4 5">
    <name type="scientific">Tritrichomonas musculus</name>
    <dbReference type="NCBI Taxonomy" id="1915356"/>
    <lineage>
        <taxon>Eukaryota</taxon>
        <taxon>Metamonada</taxon>
        <taxon>Parabasalia</taxon>
        <taxon>Tritrichomonadida</taxon>
        <taxon>Tritrichomonadidae</taxon>
        <taxon>Tritrichomonas</taxon>
    </lineage>
</organism>
<evidence type="ECO:0000256" key="2">
    <source>
        <dbReference type="ARBA" id="ARBA00022837"/>
    </source>
</evidence>